<keyword evidence="3" id="KW-0472">Membrane</keyword>
<feature type="region of interest" description="Disordered" evidence="2">
    <location>
        <begin position="108"/>
        <end position="150"/>
    </location>
</feature>
<dbReference type="Proteomes" id="UP000233551">
    <property type="component" value="Unassembled WGS sequence"/>
</dbReference>
<dbReference type="InterPro" id="IPR001680">
    <property type="entry name" value="WD40_rpt"/>
</dbReference>
<keyword evidence="3" id="KW-1133">Transmembrane helix</keyword>
<name>A0A2I0LAM2_PUNGR</name>
<keyword evidence="1" id="KW-0853">WD repeat</keyword>
<keyword evidence="5" id="KW-1185">Reference proteome</keyword>
<dbReference type="Pfam" id="PF00400">
    <property type="entry name" value="WD40"/>
    <property type="match status" value="1"/>
</dbReference>
<organism evidence="4 5">
    <name type="scientific">Punica granatum</name>
    <name type="common">Pomegranate</name>
    <dbReference type="NCBI Taxonomy" id="22663"/>
    <lineage>
        <taxon>Eukaryota</taxon>
        <taxon>Viridiplantae</taxon>
        <taxon>Streptophyta</taxon>
        <taxon>Embryophyta</taxon>
        <taxon>Tracheophyta</taxon>
        <taxon>Spermatophyta</taxon>
        <taxon>Magnoliopsida</taxon>
        <taxon>eudicotyledons</taxon>
        <taxon>Gunneridae</taxon>
        <taxon>Pentapetalae</taxon>
        <taxon>rosids</taxon>
        <taxon>malvids</taxon>
        <taxon>Myrtales</taxon>
        <taxon>Lythraceae</taxon>
        <taxon>Punica</taxon>
    </lineage>
</organism>
<keyword evidence="3" id="KW-0812">Transmembrane</keyword>
<dbReference type="InterPro" id="IPR015943">
    <property type="entry name" value="WD40/YVTN_repeat-like_dom_sf"/>
</dbReference>
<dbReference type="PANTHER" id="PTHR45282">
    <property type="entry name" value="OS03G0858400 PROTEIN"/>
    <property type="match status" value="1"/>
</dbReference>
<reference evidence="4 5" key="1">
    <citation type="submission" date="2017-11" db="EMBL/GenBank/DDBJ databases">
        <title>De-novo sequencing of pomegranate (Punica granatum L.) genome.</title>
        <authorList>
            <person name="Akparov Z."/>
            <person name="Amiraslanov A."/>
            <person name="Hajiyeva S."/>
            <person name="Abbasov M."/>
            <person name="Kaur K."/>
            <person name="Hamwieh A."/>
            <person name="Solovyev V."/>
            <person name="Salamov A."/>
            <person name="Braich B."/>
            <person name="Kosarev P."/>
            <person name="Mahmoud A."/>
            <person name="Hajiyev E."/>
            <person name="Babayeva S."/>
            <person name="Izzatullayeva V."/>
            <person name="Mammadov A."/>
            <person name="Mammadov A."/>
            <person name="Sharifova S."/>
            <person name="Ojaghi J."/>
            <person name="Eynullazada K."/>
            <person name="Bayramov B."/>
            <person name="Abdulazimova A."/>
            <person name="Shahmuradov I."/>
        </authorList>
    </citation>
    <scope>NUCLEOTIDE SEQUENCE [LARGE SCALE GENOMIC DNA]</scope>
    <source>
        <strain evidence="5">cv. AG2017</strain>
        <tissue evidence="4">Leaf</tissue>
    </source>
</reference>
<dbReference type="PANTHER" id="PTHR45282:SF2">
    <property type="entry name" value="OS03G0858400 PROTEIN"/>
    <property type="match status" value="1"/>
</dbReference>
<gene>
    <name evidence="4" type="ORF">CRG98_001863</name>
</gene>
<dbReference type="STRING" id="22663.A0A2I0LAM2"/>
<evidence type="ECO:0000256" key="3">
    <source>
        <dbReference type="SAM" id="Phobius"/>
    </source>
</evidence>
<feature type="non-terminal residue" evidence="4">
    <location>
        <position position="295"/>
    </location>
</feature>
<dbReference type="EMBL" id="PGOL01000076">
    <property type="protein sequence ID" value="PKI77739.1"/>
    <property type="molecule type" value="Genomic_DNA"/>
</dbReference>
<dbReference type="AlphaFoldDB" id="A0A2I0LAM2"/>
<feature type="repeat" description="WD" evidence="1">
    <location>
        <begin position="155"/>
        <end position="196"/>
    </location>
</feature>
<accession>A0A2I0LAM2</accession>
<feature type="transmembrane region" description="Helical" evidence="3">
    <location>
        <begin position="74"/>
        <end position="93"/>
    </location>
</feature>
<protein>
    <submittedName>
        <fullName evidence="4">Uncharacterized protein</fullName>
    </submittedName>
</protein>
<dbReference type="PROSITE" id="PS50082">
    <property type="entry name" value="WD_REPEATS_2"/>
    <property type="match status" value="1"/>
</dbReference>
<evidence type="ECO:0000256" key="2">
    <source>
        <dbReference type="SAM" id="MobiDB-lite"/>
    </source>
</evidence>
<proteinExistence type="predicted"/>
<evidence type="ECO:0000313" key="4">
    <source>
        <dbReference type="EMBL" id="PKI77739.1"/>
    </source>
</evidence>
<comment type="caution">
    <text evidence="4">The sequence shown here is derived from an EMBL/GenBank/DDBJ whole genome shotgun (WGS) entry which is preliminary data.</text>
</comment>
<evidence type="ECO:0000256" key="1">
    <source>
        <dbReference type="PROSITE-ProRule" id="PRU00221"/>
    </source>
</evidence>
<dbReference type="SMART" id="SM00320">
    <property type="entry name" value="WD40"/>
    <property type="match status" value="1"/>
</dbReference>
<feature type="compositionally biased region" description="Basic residues" evidence="2">
    <location>
        <begin position="126"/>
        <end position="136"/>
    </location>
</feature>
<evidence type="ECO:0000313" key="5">
    <source>
        <dbReference type="Proteomes" id="UP000233551"/>
    </source>
</evidence>
<dbReference type="SUPFAM" id="SSF50978">
    <property type="entry name" value="WD40 repeat-like"/>
    <property type="match status" value="1"/>
</dbReference>
<sequence length="295" mass="31807">MATECCRGRGRLHAFKEDRECGVAQTDSPEEIFTAVDQRRKKGAAADLYCKGRRRLRGLIAVHTGTATSAMDPVLSIMLLSVILGAVIALAFFGNYFSKRRSEVVSVANTDLQPDQKKQSRPPRGASKKAHPKSHSHAADKDQNKRHHPLDVNTLKGHADAVTGLCFSSDGRSLATACADSVIRVFKLDDASNKSFKFLRINLPAGGHPTAVAFADDASSIVVASQAFSGSSIYMYGEEKPKTTTGDKQQTKLPLPEIKWEHHKVHDKRAILTLSGATASYGTADGSTVIASCSE</sequence>
<dbReference type="PROSITE" id="PS50294">
    <property type="entry name" value="WD_REPEATS_REGION"/>
    <property type="match status" value="1"/>
</dbReference>
<dbReference type="Gene3D" id="2.130.10.10">
    <property type="entry name" value="YVTN repeat-like/Quinoprotein amine dehydrogenase"/>
    <property type="match status" value="1"/>
</dbReference>
<dbReference type="InterPro" id="IPR036322">
    <property type="entry name" value="WD40_repeat_dom_sf"/>
</dbReference>